<dbReference type="GO" id="GO:0071013">
    <property type="term" value="C:catalytic step 2 spliceosome"/>
    <property type="evidence" value="ECO:0007669"/>
    <property type="project" value="TreeGrafter"/>
</dbReference>
<proteinExistence type="inferred from homology"/>
<dbReference type="InterPro" id="IPR013260">
    <property type="entry name" value="mRNA_splic_SYF2"/>
</dbReference>
<evidence type="ECO:0000313" key="9">
    <source>
        <dbReference type="EMBL" id="OSX79569.1"/>
    </source>
</evidence>
<feature type="region of interest" description="Disordered" evidence="8">
    <location>
        <begin position="144"/>
        <end position="169"/>
    </location>
</feature>
<gene>
    <name evidence="9" type="ORF">BU14_0075s0059</name>
</gene>
<dbReference type="AlphaFoldDB" id="A0A1X6PFE7"/>
<comment type="subcellular location">
    <subcellularLocation>
        <location evidence="1 7">Nucleus</location>
    </subcellularLocation>
</comment>
<organism evidence="9 10">
    <name type="scientific">Porphyra umbilicalis</name>
    <name type="common">Purple laver</name>
    <name type="synonym">Red alga</name>
    <dbReference type="NCBI Taxonomy" id="2786"/>
    <lineage>
        <taxon>Eukaryota</taxon>
        <taxon>Rhodophyta</taxon>
        <taxon>Bangiophyceae</taxon>
        <taxon>Bangiales</taxon>
        <taxon>Bangiaceae</taxon>
        <taxon>Porphyra</taxon>
    </lineage>
</organism>
<evidence type="ECO:0000256" key="5">
    <source>
        <dbReference type="ARBA" id="ARBA00023187"/>
    </source>
</evidence>
<dbReference type="EMBL" id="KV918789">
    <property type="protein sequence ID" value="OSX79569.1"/>
    <property type="molecule type" value="Genomic_DNA"/>
</dbReference>
<reference evidence="9 10" key="1">
    <citation type="submission" date="2017-03" db="EMBL/GenBank/DDBJ databases">
        <title>WGS assembly of Porphyra umbilicalis.</title>
        <authorList>
            <person name="Brawley S.H."/>
            <person name="Blouin N.A."/>
            <person name="Ficko-Blean E."/>
            <person name="Wheeler G.L."/>
            <person name="Lohr M."/>
            <person name="Goodson H.V."/>
            <person name="Jenkins J.W."/>
            <person name="Blaby-Haas C.E."/>
            <person name="Helliwell K.E."/>
            <person name="Chan C."/>
            <person name="Marriage T."/>
            <person name="Bhattacharya D."/>
            <person name="Klein A.S."/>
            <person name="Badis Y."/>
            <person name="Brodie J."/>
            <person name="Cao Y."/>
            <person name="Collen J."/>
            <person name="Dittami S.M."/>
            <person name="Gachon C.M."/>
            <person name="Green B.R."/>
            <person name="Karpowicz S."/>
            <person name="Kim J.W."/>
            <person name="Kudahl U."/>
            <person name="Lin S."/>
            <person name="Michel G."/>
            <person name="Mittag M."/>
            <person name="Olson B.J."/>
            <person name="Pangilinan J."/>
            <person name="Peng Y."/>
            <person name="Qiu H."/>
            <person name="Shu S."/>
            <person name="Singer J.T."/>
            <person name="Smith A.G."/>
            <person name="Sprecher B.N."/>
            <person name="Wagner V."/>
            <person name="Wang W."/>
            <person name="Wang Z.-Y."/>
            <person name="Yan J."/>
            <person name="Yarish C."/>
            <person name="Zoeuner-Riek S."/>
            <person name="Zhuang Y."/>
            <person name="Zou Y."/>
            <person name="Lindquist E.A."/>
            <person name="Grimwood J."/>
            <person name="Barry K."/>
            <person name="Rokhsar D.S."/>
            <person name="Schmutz J."/>
            <person name="Stiller J.W."/>
            <person name="Grossman A.R."/>
            <person name="Prochnik S.E."/>
        </authorList>
    </citation>
    <scope>NUCLEOTIDE SEQUENCE [LARGE SCALE GENOMIC DNA]</scope>
    <source>
        <strain evidence="9">4086291</strain>
    </source>
</reference>
<evidence type="ECO:0000256" key="7">
    <source>
        <dbReference type="RuleBase" id="RU367148"/>
    </source>
</evidence>
<keyword evidence="4 7" id="KW-0747">Spliceosome</keyword>
<evidence type="ECO:0000313" key="10">
    <source>
        <dbReference type="Proteomes" id="UP000218209"/>
    </source>
</evidence>
<sequence length="200" mass="20352">MDSAELRLAALRSRLTAARTANARAAEAEATAAATAAAVAAGAPPPPAPNAGVPRPPPTTPTTPTRMWGTMTMTTAAAAAAVAGHRLALSHDRRVDAAVRAGGGRAALVAHGAATATAAVGVPYGTAPPPPPEAVARMVGELAARRAAKKPHSRPRPSRAEATDETAINESNRVFNARVERAFGRDTRELKDALERGSAL</sequence>
<dbReference type="PANTHER" id="PTHR13264:SF5">
    <property type="entry name" value="PRE-MRNA-SPLICING FACTOR SYF2"/>
    <property type="match status" value="1"/>
</dbReference>
<evidence type="ECO:0000256" key="2">
    <source>
        <dbReference type="ARBA" id="ARBA00010028"/>
    </source>
</evidence>
<dbReference type="GO" id="GO:0071014">
    <property type="term" value="C:post-mRNA release spliceosomal complex"/>
    <property type="evidence" value="ECO:0007669"/>
    <property type="project" value="TreeGrafter"/>
</dbReference>
<evidence type="ECO:0000256" key="4">
    <source>
        <dbReference type="ARBA" id="ARBA00022728"/>
    </source>
</evidence>
<keyword evidence="5 7" id="KW-0508">mRNA splicing</keyword>
<name>A0A1X6PFE7_PORUM</name>
<comment type="function">
    <text evidence="7">Involved in pre-mRNA splicing.</text>
</comment>
<evidence type="ECO:0000256" key="3">
    <source>
        <dbReference type="ARBA" id="ARBA00022664"/>
    </source>
</evidence>
<dbReference type="GO" id="GO:0000974">
    <property type="term" value="C:Prp19 complex"/>
    <property type="evidence" value="ECO:0007669"/>
    <property type="project" value="TreeGrafter"/>
</dbReference>
<accession>A0A1X6PFE7</accession>
<dbReference type="Proteomes" id="UP000218209">
    <property type="component" value="Unassembled WGS sequence"/>
</dbReference>
<feature type="compositionally biased region" description="Basic residues" evidence="8">
    <location>
        <begin position="146"/>
        <end position="157"/>
    </location>
</feature>
<comment type="similarity">
    <text evidence="2 7">Belongs to the SYF2 family.</text>
</comment>
<dbReference type="Pfam" id="PF08231">
    <property type="entry name" value="SYF2"/>
    <property type="match status" value="1"/>
</dbReference>
<evidence type="ECO:0000256" key="6">
    <source>
        <dbReference type="ARBA" id="ARBA00023242"/>
    </source>
</evidence>
<keyword evidence="6 7" id="KW-0539">Nucleus</keyword>
<dbReference type="PANTHER" id="PTHR13264">
    <property type="entry name" value="GCIP-INTERACTING PROTEIN P29"/>
    <property type="match status" value="1"/>
</dbReference>
<dbReference type="GO" id="GO:0000398">
    <property type="term" value="P:mRNA splicing, via spliceosome"/>
    <property type="evidence" value="ECO:0007669"/>
    <property type="project" value="UniProtKB-UniRule"/>
</dbReference>
<feature type="region of interest" description="Disordered" evidence="8">
    <location>
        <begin position="27"/>
        <end position="66"/>
    </location>
</feature>
<evidence type="ECO:0000256" key="1">
    <source>
        <dbReference type="ARBA" id="ARBA00004123"/>
    </source>
</evidence>
<dbReference type="OrthoDB" id="199717at2759"/>
<feature type="compositionally biased region" description="Pro residues" evidence="8">
    <location>
        <begin position="43"/>
        <end position="61"/>
    </location>
</feature>
<keyword evidence="3 7" id="KW-0507">mRNA processing</keyword>
<feature type="compositionally biased region" description="Low complexity" evidence="8">
    <location>
        <begin position="27"/>
        <end position="42"/>
    </location>
</feature>
<evidence type="ECO:0000256" key="8">
    <source>
        <dbReference type="SAM" id="MobiDB-lite"/>
    </source>
</evidence>
<comment type="subunit">
    <text evidence="7">May be part of a spliceosome complex.</text>
</comment>
<keyword evidence="10" id="KW-1185">Reference proteome</keyword>
<protein>
    <recommendedName>
        <fullName evidence="7">Pre-mRNA-splicing factor SYF2</fullName>
    </recommendedName>
</protein>